<feature type="compositionally biased region" description="Acidic residues" evidence="1">
    <location>
        <begin position="268"/>
        <end position="290"/>
    </location>
</feature>
<evidence type="ECO:0000313" key="2">
    <source>
        <dbReference type="EMBL" id="ACY19416.1"/>
    </source>
</evidence>
<feature type="compositionally biased region" description="Low complexity" evidence="1">
    <location>
        <begin position="306"/>
        <end position="323"/>
    </location>
</feature>
<dbReference type="eggNOG" id="COG1403">
    <property type="taxonomic scope" value="Bacteria"/>
</dbReference>
<feature type="compositionally biased region" description="Low complexity" evidence="1">
    <location>
        <begin position="438"/>
        <end position="468"/>
    </location>
</feature>
<accession>D0LA87</accession>
<organism evidence="2 3">
    <name type="scientific">Gordonia bronchialis (strain ATCC 25592 / DSM 43247 / BCRC 13721 / JCM 3198 / KCTC 3076 / NBRC 16047 / NCTC 10667)</name>
    <name type="common">Rhodococcus bronchialis</name>
    <dbReference type="NCBI Taxonomy" id="526226"/>
    <lineage>
        <taxon>Bacteria</taxon>
        <taxon>Bacillati</taxon>
        <taxon>Actinomycetota</taxon>
        <taxon>Actinomycetes</taxon>
        <taxon>Mycobacteriales</taxon>
        <taxon>Gordoniaceae</taxon>
        <taxon>Gordonia</taxon>
    </lineage>
</organism>
<evidence type="ECO:0000313" key="3">
    <source>
        <dbReference type="Proteomes" id="UP000001219"/>
    </source>
</evidence>
<dbReference type="STRING" id="526226.Gbro_0062"/>
<name>D0LA87_GORB4</name>
<dbReference type="HOGENOM" id="CLU_038917_0_0_11"/>
<dbReference type="OrthoDB" id="4363335at2"/>
<feature type="region of interest" description="Disordered" evidence="1">
    <location>
        <begin position="264"/>
        <end position="348"/>
    </location>
</feature>
<reference evidence="2 3" key="2">
    <citation type="journal article" date="2010" name="Stand. Genomic Sci.">
        <title>Complete genome sequence of Gordonia bronchialis type strain (3410).</title>
        <authorList>
            <person name="Ivanova N."/>
            <person name="Sikorski J."/>
            <person name="Jando M."/>
            <person name="Lapidus A."/>
            <person name="Nolan M."/>
            <person name="Lucas S."/>
            <person name="Del Rio T.G."/>
            <person name="Tice H."/>
            <person name="Copeland A."/>
            <person name="Cheng J.F."/>
            <person name="Chen F."/>
            <person name="Bruce D."/>
            <person name="Goodwin L."/>
            <person name="Pitluck S."/>
            <person name="Mavromatis K."/>
            <person name="Ovchinnikova G."/>
            <person name="Pati A."/>
            <person name="Chen A."/>
            <person name="Palaniappan K."/>
            <person name="Land M."/>
            <person name="Hauser L."/>
            <person name="Chang Y.J."/>
            <person name="Jeffries C.D."/>
            <person name="Chain P."/>
            <person name="Saunders E."/>
            <person name="Han C."/>
            <person name="Detter J.C."/>
            <person name="Brettin T."/>
            <person name="Rohde M."/>
            <person name="Goker M."/>
            <person name="Bristow J."/>
            <person name="Eisen J.A."/>
            <person name="Markowitz V."/>
            <person name="Hugenholtz P."/>
            <person name="Klenk H.P."/>
            <person name="Kyrpides N.C."/>
        </authorList>
    </citation>
    <scope>NUCLEOTIDE SEQUENCE [LARGE SCALE GENOMIC DNA]</scope>
    <source>
        <strain evidence="3">ATCC 25592 / DSM 43247 / BCRC 13721 / JCM 3198 / KCTC 3076 / NBRC 16047 / NCTC 10667</strain>
    </source>
</reference>
<dbReference type="Proteomes" id="UP000001219">
    <property type="component" value="Chromosome"/>
</dbReference>
<dbReference type="InterPro" id="IPR003615">
    <property type="entry name" value="HNH_nuc"/>
</dbReference>
<dbReference type="AlphaFoldDB" id="D0LA87"/>
<dbReference type="RefSeq" id="WP_012832008.1">
    <property type="nucleotide sequence ID" value="NC_013441.1"/>
</dbReference>
<proteinExistence type="predicted"/>
<dbReference type="EMBL" id="CP001802">
    <property type="protein sequence ID" value="ACY19416.1"/>
    <property type="molecule type" value="Genomic_DNA"/>
</dbReference>
<feature type="region of interest" description="Disordered" evidence="1">
    <location>
        <begin position="415"/>
        <end position="478"/>
    </location>
</feature>
<evidence type="ECO:0000256" key="1">
    <source>
        <dbReference type="SAM" id="MobiDB-lite"/>
    </source>
</evidence>
<protein>
    <recommendedName>
        <fullName evidence="4">DUF222 domain-containing protein</fullName>
    </recommendedName>
</protein>
<reference evidence="3" key="1">
    <citation type="submission" date="2009-10" db="EMBL/GenBank/DDBJ databases">
        <title>The complete chromosome of Gordonia bronchialis DSM 43247.</title>
        <authorList>
            <consortium name="US DOE Joint Genome Institute (JGI-PGF)"/>
            <person name="Lucas S."/>
            <person name="Copeland A."/>
            <person name="Lapidus A."/>
            <person name="Glavina del Rio T."/>
            <person name="Dalin E."/>
            <person name="Tice H."/>
            <person name="Bruce D."/>
            <person name="Goodwin L."/>
            <person name="Pitluck S."/>
            <person name="Kyrpides N."/>
            <person name="Mavromatis K."/>
            <person name="Ivanova N."/>
            <person name="Ovchinnikova G."/>
            <person name="Saunders E."/>
            <person name="Brettin T."/>
            <person name="Detter J.C."/>
            <person name="Han C."/>
            <person name="Larimer F."/>
            <person name="Land M."/>
            <person name="Hauser L."/>
            <person name="Markowitz V."/>
            <person name="Cheng J.-F."/>
            <person name="Hugenholtz P."/>
            <person name="Woyke T."/>
            <person name="Wu D."/>
            <person name="Jando M."/>
            <person name="Schneider S."/>
            <person name="Goeker M."/>
            <person name="Klenk H.-P."/>
            <person name="Eisen J.A."/>
        </authorList>
    </citation>
    <scope>NUCLEOTIDE SEQUENCE [LARGE SCALE GENOMIC DNA]</scope>
    <source>
        <strain evidence="3">ATCC 25592 / DSM 43247 / BCRC 13721 / JCM 3198 / KCTC 3076 / NBRC 16047 / NCTC 10667</strain>
    </source>
</reference>
<keyword evidence="3" id="KW-1185">Reference proteome</keyword>
<evidence type="ECO:0008006" key="4">
    <source>
        <dbReference type="Google" id="ProtNLM"/>
    </source>
</evidence>
<dbReference type="KEGG" id="gbr:Gbro_0062"/>
<dbReference type="CDD" id="cd00085">
    <property type="entry name" value="HNHc"/>
    <property type="match status" value="1"/>
</dbReference>
<sequence length="572" mass="60575">MFTLTDPVADDTGVSSMVSDAVVDAAREMQQLARRAEARTVLLAYRIGHAVYQDMIADPSWNRTLGRRVRDMPDKAAIGQVSVRLGISRSTASRWITLGTHLQQLPAVRIAFLDGRHSLARTALMANALLLLDEDTRVGAEQLALTLSARPSADRVLREQLEELVIALDPDAAILARKDFAERHQNVVIGDDAHGHASIDATVPAEHGVYLTRRIADLIARHLCADDPRRIGVQRVAALAHLIGLPGGHLACTCGNTTCPATPAPDPTADDDDCADHCDDDTPTDTDEADTASSTPADADSDAGLDPTATNTTTDVDTSVDPAEAGVHTDTCSYPGSDAPEAPEGPAVEVADTPTACDLGEQTALIVVTDPAGIEVPYLRGHGPIDPDHAEDLISNSIAGQLLLPSGYSGLIVTGRDGPAPPIDPTGHGGYDLPPPGAGSQASGPIPPGAGSEASGPIPPGAGSEASGPIPPGALTYRPSRAVRERVISHDRTCRYPQCGRPSDECELDHLVKFDPRDPLTGGWSIFENLIPLCTPDHHRKHLGLWIPTMHTDRTITWRDPITGEIVITYPR</sequence>
<gene>
    <name evidence="2" type="ordered locus">Gbro_0062</name>
</gene>